<feature type="domain" description="Helix-turn-helix" evidence="1">
    <location>
        <begin position="36"/>
        <end position="85"/>
    </location>
</feature>
<dbReference type="InterPro" id="IPR010093">
    <property type="entry name" value="SinI_DNA-bd"/>
</dbReference>
<dbReference type="Proteomes" id="UP000053060">
    <property type="component" value="Unassembled WGS sequence"/>
</dbReference>
<dbReference type="NCBIfam" id="TIGR01764">
    <property type="entry name" value="excise"/>
    <property type="match status" value="1"/>
</dbReference>
<organism evidence="2 3">
    <name type="scientific">Rhodococcus pyridinivorans KG-16</name>
    <dbReference type="NCBI Taxonomy" id="1441730"/>
    <lineage>
        <taxon>Bacteria</taxon>
        <taxon>Bacillati</taxon>
        <taxon>Actinomycetota</taxon>
        <taxon>Actinomycetes</taxon>
        <taxon>Mycobacteriales</taxon>
        <taxon>Nocardiaceae</taxon>
        <taxon>Rhodococcus</taxon>
    </lineage>
</organism>
<reference evidence="2 3" key="2">
    <citation type="journal article" date="2016" name="Genome Announc.">
        <title>Draft Genome Sequence of a Versatile Hydrocarbon-Degrading Bacterium, Rhodococcus pyridinivorans Strain KG-16, Collected from Oil Fields in India.</title>
        <authorList>
            <person name="Aggarwal R.K."/>
            <person name="Dawar C."/>
            <person name="Phanindranath R."/>
            <person name="Mutnuri L."/>
            <person name="Dayal A.M."/>
        </authorList>
    </citation>
    <scope>NUCLEOTIDE SEQUENCE [LARGE SCALE GENOMIC DNA]</scope>
    <source>
        <strain evidence="2 3">KG-16</strain>
    </source>
</reference>
<accession>A0A0V9UL28</accession>
<evidence type="ECO:0000259" key="1">
    <source>
        <dbReference type="Pfam" id="PF12728"/>
    </source>
</evidence>
<dbReference type="RefSeq" id="WP_016691471.1">
    <property type="nucleotide sequence ID" value="NZ_AZXY01000005.1"/>
</dbReference>
<dbReference type="PATRIC" id="fig|1441730.3.peg.2648"/>
<sequence length="109" mass="11553">MSFGPFSAEEAPAALAGLLDRFGPDTAVTIGVVPPLLTIAQAADVLGCSRRHVARLVDTGALAADFHGLHRRVSRSDVLELAKQQAEVVTTVLDGLADLTRREGLYDPF</sequence>
<comment type="caution">
    <text evidence="2">The sequence shown here is derived from an EMBL/GenBank/DDBJ whole genome shotgun (WGS) entry which is preliminary data.</text>
</comment>
<protein>
    <submittedName>
        <fullName evidence="2">Excisionase</fullName>
    </submittedName>
</protein>
<dbReference type="Pfam" id="PF12728">
    <property type="entry name" value="HTH_17"/>
    <property type="match status" value="1"/>
</dbReference>
<dbReference type="AlphaFoldDB" id="A0A0V9UL28"/>
<evidence type="ECO:0000313" key="3">
    <source>
        <dbReference type="Proteomes" id="UP000053060"/>
    </source>
</evidence>
<name>A0A0V9UL28_9NOCA</name>
<evidence type="ECO:0000313" key="2">
    <source>
        <dbReference type="EMBL" id="KSZ58730.1"/>
    </source>
</evidence>
<dbReference type="GO" id="GO:0003677">
    <property type="term" value="F:DNA binding"/>
    <property type="evidence" value="ECO:0007669"/>
    <property type="project" value="InterPro"/>
</dbReference>
<dbReference type="EMBL" id="AZXY01000005">
    <property type="protein sequence ID" value="KSZ58730.1"/>
    <property type="molecule type" value="Genomic_DNA"/>
</dbReference>
<gene>
    <name evidence="2" type="ORF">Z045_12745</name>
</gene>
<reference evidence="3" key="1">
    <citation type="submission" date="2015-01" db="EMBL/GenBank/DDBJ databases">
        <title>Draft genome sequence of Rhodococcus pyridinivorans strain KG-16, a hydrocarbon-degrading bacterium.</title>
        <authorList>
            <person name="Aggarwal R.K."/>
            <person name="Dawar C."/>
        </authorList>
    </citation>
    <scope>NUCLEOTIDE SEQUENCE [LARGE SCALE GENOMIC DNA]</scope>
    <source>
        <strain evidence="3">KG-16</strain>
    </source>
</reference>
<proteinExistence type="predicted"/>
<dbReference type="InterPro" id="IPR041657">
    <property type="entry name" value="HTH_17"/>
</dbReference>